<dbReference type="Gene3D" id="1.25.40.10">
    <property type="entry name" value="Tetratricopeptide repeat domain"/>
    <property type="match status" value="1"/>
</dbReference>
<keyword evidence="2" id="KW-1133">Transmembrane helix</keyword>
<organism evidence="3 4">
    <name type="scientific">Candidatus Yanofskybacteria bacterium GW2011_GWA2_44_9</name>
    <dbReference type="NCBI Taxonomy" id="1619025"/>
    <lineage>
        <taxon>Bacteria</taxon>
        <taxon>Candidatus Yanofskyibacteriota</taxon>
    </lineage>
</organism>
<accession>A0A0G1NEC8</accession>
<dbReference type="SUPFAM" id="SSF48452">
    <property type="entry name" value="TPR-like"/>
    <property type="match status" value="1"/>
</dbReference>
<reference evidence="3 4" key="1">
    <citation type="journal article" date="2015" name="Nature">
        <title>rRNA introns, odd ribosomes, and small enigmatic genomes across a large radiation of phyla.</title>
        <authorList>
            <person name="Brown C.T."/>
            <person name="Hug L.A."/>
            <person name="Thomas B.C."/>
            <person name="Sharon I."/>
            <person name="Castelle C.J."/>
            <person name="Singh A."/>
            <person name="Wilkins M.J."/>
            <person name="Williams K.H."/>
            <person name="Banfield J.F."/>
        </authorList>
    </citation>
    <scope>NUCLEOTIDE SEQUENCE [LARGE SCALE GENOMIC DNA]</scope>
</reference>
<name>A0A0G1NEC8_9BACT</name>
<dbReference type="Pfam" id="PF13181">
    <property type="entry name" value="TPR_8"/>
    <property type="match status" value="1"/>
</dbReference>
<protein>
    <submittedName>
        <fullName evidence="3">Uncharacterized protein</fullName>
    </submittedName>
</protein>
<evidence type="ECO:0000313" key="4">
    <source>
        <dbReference type="Proteomes" id="UP000034032"/>
    </source>
</evidence>
<dbReference type="EMBL" id="LCJR01000004">
    <property type="protein sequence ID" value="KKT82554.1"/>
    <property type="molecule type" value="Genomic_DNA"/>
</dbReference>
<dbReference type="InterPro" id="IPR019734">
    <property type="entry name" value="TPR_rpt"/>
</dbReference>
<sequence length="214" mass="24511">MFLIVPISLIVISLAGIFFIFFRKKSYLSDLAVSQGTNGGVKSDTWTELFFSFFPEIDSGLRRMKLKEHIAVWLLEIEKYLRKARLIFLRIDRLSDGLIKKIRKFHLTHKAGEELSGVSTGSIEGELPSVAPVKRKEEQSQLDAFRKEEQRLILEIAKNPKDPGLYEVLGDMYMKTDNLTDAKESYEAAIELSPQNDFIKEKLSLVLEKMHTQA</sequence>
<dbReference type="AlphaFoldDB" id="A0A0G1NEC8"/>
<proteinExistence type="predicted"/>
<feature type="transmembrane region" description="Helical" evidence="2">
    <location>
        <begin position="6"/>
        <end position="22"/>
    </location>
</feature>
<dbReference type="Proteomes" id="UP000034032">
    <property type="component" value="Unassembled WGS sequence"/>
</dbReference>
<dbReference type="SMART" id="SM00028">
    <property type="entry name" value="TPR"/>
    <property type="match status" value="1"/>
</dbReference>
<dbReference type="InterPro" id="IPR011990">
    <property type="entry name" value="TPR-like_helical_dom_sf"/>
</dbReference>
<keyword evidence="1" id="KW-0802">TPR repeat</keyword>
<evidence type="ECO:0000256" key="2">
    <source>
        <dbReference type="SAM" id="Phobius"/>
    </source>
</evidence>
<keyword evidence="2" id="KW-0472">Membrane</keyword>
<dbReference type="PROSITE" id="PS50005">
    <property type="entry name" value="TPR"/>
    <property type="match status" value="1"/>
</dbReference>
<evidence type="ECO:0000313" key="3">
    <source>
        <dbReference type="EMBL" id="KKT82554.1"/>
    </source>
</evidence>
<evidence type="ECO:0000256" key="1">
    <source>
        <dbReference type="PROSITE-ProRule" id="PRU00339"/>
    </source>
</evidence>
<comment type="caution">
    <text evidence="3">The sequence shown here is derived from an EMBL/GenBank/DDBJ whole genome shotgun (WGS) entry which is preliminary data.</text>
</comment>
<gene>
    <name evidence="3" type="ORF">UW79_C0004G0011</name>
</gene>
<feature type="repeat" description="TPR" evidence="1">
    <location>
        <begin position="163"/>
        <end position="196"/>
    </location>
</feature>
<keyword evidence="2" id="KW-0812">Transmembrane</keyword>